<organism evidence="4 5">
    <name type="scientific">Stephania cephalantha</name>
    <dbReference type="NCBI Taxonomy" id="152367"/>
    <lineage>
        <taxon>Eukaryota</taxon>
        <taxon>Viridiplantae</taxon>
        <taxon>Streptophyta</taxon>
        <taxon>Embryophyta</taxon>
        <taxon>Tracheophyta</taxon>
        <taxon>Spermatophyta</taxon>
        <taxon>Magnoliopsida</taxon>
        <taxon>Ranunculales</taxon>
        <taxon>Menispermaceae</taxon>
        <taxon>Menispermoideae</taxon>
        <taxon>Cissampelideae</taxon>
        <taxon>Stephania</taxon>
    </lineage>
</organism>
<keyword evidence="5" id="KW-1185">Reference proteome</keyword>
<sequence length="503" mass="55360">MVAMTSAQAELAESSTTSQRMEALEMLVTSLMNRVESQEAAIGEWETRFDELAEDVRSVGALTTETASTMAMEVKLLKRAVGGFSEVAVAVKSRTKVPEPKKFSGKRSAKELENFIWDMEQYFATVGTEESHKVILTSIYLEGDAKLWWRTRVDDDAAAGTPKIVDWEVLKRELKDQFFPTNAAWQAREALRKLKQTGSVQDYVKEFSSLLLDIKNMSEEDKLFKFTTGLQTWAQAELRRQGVKDFPGAIAAADSLVDFKTSSSPSEGKGKEKKQFKTHQKKGEKKPFSPKPAAGSKPAPKSDPRPSSSSSGKGCFICNGPHRARDCPKKEKLSALIAEDEGQPRMNPLQLLNAIQQAKTSPSEGIMYVDAEVNKKLVLAMVDSGATHSFVADHMVGKLGLDLVENSSRMKAVNSEAKRIQGMATDVNLKVGSWEGKINLMVVPLDDFDVILGNDFLHIGSIALMPFLRGLFMMNKSHPCFVPASNTIAGKESTKLSHLSPFG</sequence>
<dbReference type="Gene3D" id="2.40.70.10">
    <property type="entry name" value="Acid Proteases"/>
    <property type="match status" value="1"/>
</dbReference>
<reference evidence="4 5" key="1">
    <citation type="submission" date="2024-01" db="EMBL/GenBank/DDBJ databases">
        <title>Genome assemblies of Stephania.</title>
        <authorList>
            <person name="Yang L."/>
        </authorList>
    </citation>
    <scope>NUCLEOTIDE SEQUENCE [LARGE SCALE GENOMIC DNA]</scope>
    <source>
        <strain evidence="4">JXDWG</strain>
        <tissue evidence="4">Leaf</tissue>
    </source>
</reference>
<evidence type="ECO:0000313" key="5">
    <source>
        <dbReference type="Proteomes" id="UP001419268"/>
    </source>
</evidence>
<dbReference type="InterPro" id="IPR032567">
    <property type="entry name" value="RTL1-rel"/>
</dbReference>
<feature type="coiled-coil region" evidence="1">
    <location>
        <begin position="21"/>
        <end position="55"/>
    </location>
</feature>
<dbReference type="PANTHER" id="PTHR15503:SF45">
    <property type="entry name" value="RNA-DIRECTED DNA POLYMERASE HOMOLOG"/>
    <property type="match status" value="1"/>
</dbReference>
<gene>
    <name evidence="4" type="ORF">Scep_025742</name>
</gene>
<dbReference type="InterPro" id="IPR021109">
    <property type="entry name" value="Peptidase_aspartic_dom_sf"/>
</dbReference>
<dbReference type="Pfam" id="PF13975">
    <property type="entry name" value="gag-asp_proteas"/>
    <property type="match status" value="1"/>
</dbReference>
<name>A0AAP0HMK5_9MAGN</name>
<dbReference type="AlphaFoldDB" id="A0AAP0HMK5"/>
<feature type="domain" description="Retrotransposon gag" evidence="3">
    <location>
        <begin position="137"/>
        <end position="231"/>
    </location>
</feature>
<comment type="caution">
    <text evidence="4">The sequence shown here is derived from an EMBL/GenBank/DDBJ whole genome shotgun (WGS) entry which is preliminary data.</text>
</comment>
<dbReference type="PANTHER" id="PTHR15503">
    <property type="entry name" value="LDOC1 RELATED"/>
    <property type="match status" value="1"/>
</dbReference>
<accession>A0AAP0HMK5</accession>
<dbReference type="EMBL" id="JBBNAG010000011">
    <property type="protein sequence ID" value="KAK9094273.1"/>
    <property type="molecule type" value="Genomic_DNA"/>
</dbReference>
<dbReference type="InterPro" id="IPR005162">
    <property type="entry name" value="Retrotrans_gag_dom"/>
</dbReference>
<proteinExistence type="predicted"/>
<dbReference type="Proteomes" id="UP001419268">
    <property type="component" value="Unassembled WGS sequence"/>
</dbReference>
<feature type="compositionally biased region" description="Low complexity" evidence="2">
    <location>
        <begin position="291"/>
        <end position="313"/>
    </location>
</feature>
<dbReference type="CDD" id="cd00303">
    <property type="entry name" value="retropepsin_like"/>
    <property type="match status" value="1"/>
</dbReference>
<dbReference type="Pfam" id="PF03732">
    <property type="entry name" value="Retrotrans_gag"/>
    <property type="match status" value="1"/>
</dbReference>
<keyword evidence="1" id="KW-0175">Coiled coil</keyword>
<protein>
    <recommendedName>
        <fullName evidence="3">Retrotransposon gag domain-containing protein</fullName>
    </recommendedName>
</protein>
<feature type="region of interest" description="Disordered" evidence="2">
    <location>
        <begin position="260"/>
        <end position="314"/>
    </location>
</feature>
<dbReference type="SUPFAM" id="SSF50630">
    <property type="entry name" value="Acid proteases"/>
    <property type="match status" value="1"/>
</dbReference>
<evidence type="ECO:0000256" key="2">
    <source>
        <dbReference type="SAM" id="MobiDB-lite"/>
    </source>
</evidence>
<evidence type="ECO:0000259" key="3">
    <source>
        <dbReference type="Pfam" id="PF03732"/>
    </source>
</evidence>
<evidence type="ECO:0000256" key="1">
    <source>
        <dbReference type="SAM" id="Coils"/>
    </source>
</evidence>
<evidence type="ECO:0000313" key="4">
    <source>
        <dbReference type="EMBL" id="KAK9094273.1"/>
    </source>
</evidence>